<dbReference type="Proteomes" id="UP000680279">
    <property type="component" value="Unassembled WGS sequence"/>
</dbReference>
<keyword evidence="1" id="KW-0472">Membrane</keyword>
<organism evidence="3 4">
    <name type="scientific">Siminovitchia fordii</name>
    <dbReference type="NCBI Taxonomy" id="254759"/>
    <lineage>
        <taxon>Bacteria</taxon>
        <taxon>Bacillati</taxon>
        <taxon>Bacillota</taxon>
        <taxon>Bacilli</taxon>
        <taxon>Bacillales</taxon>
        <taxon>Bacillaceae</taxon>
        <taxon>Siminovitchia</taxon>
    </lineage>
</organism>
<evidence type="ECO:0000256" key="1">
    <source>
        <dbReference type="SAM" id="Phobius"/>
    </source>
</evidence>
<name>A0ABQ4KDY3_9BACI</name>
<accession>A0ABQ4KDY3</accession>
<feature type="transmembrane region" description="Helical" evidence="1">
    <location>
        <begin position="161"/>
        <end position="183"/>
    </location>
</feature>
<gene>
    <name evidence="3" type="ORF">J1TS3_44640</name>
</gene>
<sequence>MKKFWVFLAFLFTSVVITACTHNFAEEFLYDYPIKDFKKAKGIVSDIRTEKGLYTPPVYLAKVELKTNHSSDDIYPQELRISKRQLMDAIDGKSINGFTSDGTDFHTFHDVFYNSSMYILFISIGILLLCITLLLWLSQYKLFGPLFRLLGKLPIFRVDDLFQKIILLSLIIPFSVYAIFVLINLGQKLIPFNKDLLNAEVISSHLDYNSMHDSYHMLKIGYETPKDGYSTVDKEVSARTYRKYQPGDTIKIAVSKNNPYNVFIANLSFLEIVSSFLKLRVLLLCAFLPIYIWFYRLAYR</sequence>
<comment type="caution">
    <text evidence="3">The sequence shown here is derived from an EMBL/GenBank/DDBJ whole genome shotgun (WGS) entry which is preliminary data.</text>
</comment>
<evidence type="ECO:0000313" key="4">
    <source>
        <dbReference type="Proteomes" id="UP000680279"/>
    </source>
</evidence>
<dbReference type="EMBL" id="BOQT01000031">
    <property type="protein sequence ID" value="GIN23330.1"/>
    <property type="molecule type" value="Genomic_DNA"/>
</dbReference>
<proteinExistence type="predicted"/>
<dbReference type="RefSeq" id="WP_018705976.1">
    <property type="nucleotide sequence ID" value="NZ_BOQT01000031.1"/>
</dbReference>
<reference evidence="3 4" key="1">
    <citation type="submission" date="2021-03" db="EMBL/GenBank/DDBJ databases">
        <title>Antimicrobial resistance genes in bacteria isolated from Japanese honey, and their potential for conferring macrolide and lincosamide resistance in the American foulbrood pathogen Paenibacillus larvae.</title>
        <authorList>
            <person name="Okamoto M."/>
            <person name="Kumagai M."/>
            <person name="Kanamori H."/>
            <person name="Takamatsu D."/>
        </authorList>
    </citation>
    <scope>NUCLEOTIDE SEQUENCE [LARGE SCALE GENOMIC DNA]</scope>
    <source>
        <strain evidence="3 4">J1TS3</strain>
    </source>
</reference>
<protein>
    <submittedName>
        <fullName evidence="3">Uncharacterized protein</fullName>
    </submittedName>
</protein>
<evidence type="ECO:0000313" key="3">
    <source>
        <dbReference type="EMBL" id="GIN23330.1"/>
    </source>
</evidence>
<keyword evidence="1" id="KW-0812">Transmembrane</keyword>
<evidence type="ECO:0000256" key="2">
    <source>
        <dbReference type="SAM" id="SignalP"/>
    </source>
</evidence>
<keyword evidence="2" id="KW-0732">Signal</keyword>
<keyword evidence="4" id="KW-1185">Reference proteome</keyword>
<feature type="chain" id="PRO_5045045517" evidence="2">
    <location>
        <begin position="20"/>
        <end position="300"/>
    </location>
</feature>
<keyword evidence="1" id="KW-1133">Transmembrane helix</keyword>
<feature type="transmembrane region" description="Helical" evidence="1">
    <location>
        <begin position="117"/>
        <end position="140"/>
    </location>
</feature>
<feature type="signal peptide" evidence="2">
    <location>
        <begin position="1"/>
        <end position="19"/>
    </location>
</feature>
<dbReference type="PROSITE" id="PS51257">
    <property type="entry name" value="PROKAR_LIPOPROTEIN"/>
    <property type="match status" value="1"/>
</dbReference>
<feature type="transmembrane region" description="Helical" evidence="1">
    <location>
        <begin position="277"/>
        <end position="295"/>
    </location>
</feature>